<dbReference type="PROSITE" id="PS00107">
    <property type="entry name" value="PROTEIN_KINASE_ATP"/>
    <property type="match status" value="1"/>
</dbReference>
<dbReference type="Gene3D" id="2.30.30.40">
    <property type="entry name" value="SH3 Domains"/>
    <property type="match status" value="1"/>
</dbReference>
<evidence type="ECO:0000313" key="16">
    <source>
        <dbReference type="Proteomes" id="UP001445076"/>
    </source>
</evidence>
<dbReference type="SUPFAM" id="SSF56112">
    <property type="entry name" value="Protein kinase-like (PK-like)"/>
    <property type="match status" value="1"/>
</dbReference>
<dbReference type="CDD" id="cd11845">
    <property type="entry name" value="SH3_Src_like"/>
    <property type="match status" value="1"/>
</dbReference>
<comment type="similarity">
    <text evidence="11">Belongs to the protein kinase superfamily. Tyr protein kinase family.</text>
</comment>
<evidence type="ECO:0000259" key="14">
    <source>
        <dbReference type="PROSITE" id="PS50011"/>
    </source>
</evidence>
<dbReference type="PROSITE" id="PS50001">
    <property type="entry name" value="SH2"/>
    <property type="match status" value="1"/>
</dbReference>
<dbReference type="GO" id="GO:0002009">
    <property type="term" value="P:morphogenesis of an epithelium"/>
    <property type="evidence" value="ECO:0007669"/>
    <property type="project" value="UniProtKB-ARBA"/>
</dbReference>
<dbReference type="InterPro" id="IPR050198">
    <property type="entry name" value="Non-receptor_tyrosine_kinases"/>
</dbReference>
<evidence type="ECO:0000256" key="1">
    <source>
        <dbReference type="ARBA" id="ARBA00022443"/>
    </source>
</evidence>
<dbReference type="PROSITE" id="PS50011">
    <property type="entry name" value="PROTEIN_KINASE_DOM"/>
    <property type="match status" value="1"/>
</dbReference>
<gene>
    <name evidence="15" type="ORF">OTU49_003536</name>
</gene>
<dbReference type="Pfam" id="PF07714">
    <property type="entry name" value="PK_Tyr_Ser-Thr"/>
    <property type="match status" value="1"/>
</dbReference>
<dbReference type="SMART" id="SM00326">
    <property type="entry name" value="SH3"/>
    <property type="match status" value="1"/>
</dbReference>
<dbReference type="InterPro" id="IPR001452">
    <property type="entry name" value="SH3_domain"/>
</dbReference>
<evidence type="ECO:0000256" key="3">
    <source>
        <dbReference type="ARBA" id="ARBA00022741"/>
    </source>
</evidence>
<dbReference type="GO" id="GO:0005524">
    <property type="term" value="F:ATP binding"/>
    <property type="evidence" value="ECO:0007669"/>
    <property type="project" value="UniProtKB-UniRule"/>
</dbReference>
<keyword evidence="3 10" id="KW-0547">Nucleotide-binding</keyword>
<keyword evidence="1 9" id="KW-0728">SH3 domain</keyword>
<dbReference type="Pfam" id="PF00017">
    <property type="entry name" value="SH2"/>
    <property type="match status" value="1"/>
</dbReference>
<evidence type="ECO:0000259" key="13">
    <source>
        <dbReference type="PROSITE" id="PS50002"/>
    </source>
</evidence>
<dbReference type="InterPro" id="IPR000980">
    <property type="entry name" value="SH2"/>
</dbReference>
<dbReference type="InterPro" id="IPR017441">
    <property type="entry name" value="Protein_kinase_ATP_BS"/>
</dbReference>
<evidence type="ECO:0000256" key="2">
    <source>
        <dbReference type="ARBA" id="ARBA00022679"/>
    </source>
</evidence>
<organism evidence="15 16">
    <name type="scientific">Cherax quadricarinatus</name>
    <name type="common">Australian red claw crayfish</name>
    <dbReference type="NCBI Taxonomy" id="27406"/>
    <lineage>
        <taxon>Eukaryota</taxon>
        <taxon>Metazoa</taxon>
        <taxon>Ecdysozoa</taxon>
        <taxon>Arthropoda</taxon>
        <taxon>Crustacea</taxon>
        <taxon>Multicrustacea</taxon>
        <taxon>Malacostraca</taxon>
        <taxon>Eumalacostraca</taxon>
        <taxon>Eucarida</taxon>
        <taxon>Decapoda</taxon>
        <taxon>Pleocyemata</taxon>
        <taxon>Astacidea</taxon>
        <taxon>Parastacoidea</taxon>
        <taxon>Parastacidae</taxon>
        <taxon>Cherax</taxon>
    </lineage>
</organism>
<dbReference type="SUPFAM" id="SSF55550">
    <property type="entry name" value="SH2 domain"/>
    <property type="match status" value="1"/>
</dbReference>
<dbReference type="InterPro" id="IPR001245">
    <property type="entry name" value="Ser-Thr/Tyr_kinase_cat_dom"/>
</dbReference>
<dbReference type="InterPro" id="IPR036028">
    <property type="entry name" value="SH3-like_dom_sf"/>
</dbReference>
<evidence type="ECO:0000256" key="9">
    <source>
        <dbReference type="PROSITE-ProRule" id="PRU00192"/>
    </source>
</evidence>
<keyword evidence="7 11" id="KW-0829">Tyrosine-protein kinase</keyword>
<dbReference type="FunFam" id="3.30.505.10:FF:000044">
    <property type="entry name" value="Tyrosine-protein kinase"/>
    <property type="match status" value="1"/>
</dbReference>
<dbReference type="SUPFAM" id="SSF50044">
    <property type="entry name" value="SH3-domain"/>
    <property type="match status" value="1"/>
</dbReference>
<dbReference type="EMBL" id="JARKIK010000037">
    <property type="protein sequence ID" value="KAK8739214.1"/>
    <property type="molecule type" value="Genomic_DNA"/>
</dbReference>
<evidence type="ECO:0000256" key="11">
    <source>
        <dbReference type="RuleBase" id="RU362096"/>
    </source>
</evidence>
<dbReference type="Gene3D" id="3.30.505.10">
    <property type="entry name" value="SH2 domain"/>
    <property type="match status" value="1"/>
</dbReference>
<dbReference type="GO" id="GO:0004715">
    <property type="term" value="F:non-membrane spanning protein tyrosine kinase activity"/>
    <property type="evidence" value="ECO:0007669"/>
    <property type="project" value="UniProtKB-EC"/>
</dbReference>
<evidence type="ECO:0000313" key="15">
    <source>
        <dbReference type="EMBL" id="KAK8739214.1"/>
    </source>
</evidence>
<dbReference type="AlphaFoldDB" id="A0AAW0XMH3"/>
<dbReference type="SMART" id="SM00252">
    <property type="entry name" value="SH2"/>
    <property type="match status" value="1"/>
</dbReference>
<feature type="non-terminal residue" evidence="15">
    <location>
        <position position="243"/>
    </location>
</feature>
<evidence type="ECO:0000256" key="5">
    <source>
        <dbReference type="ARBA" id="ARBA00022840"/>
    </source>
</evidence>
<accession>A0AAW0XMH3</accession>
<dbReference type="InterPro" id="IPR011009">
    <property type="entry name" value="Kinase-like_dom_sf"/>
</dbReference>
<feature type="domain" description="SH3" evidence="13">
    <location>
        <begin position="1"/>
        <end position="58"/>
    </location>
</feature>
<feature type="binding site" evidence="10">
    <location>
        <position position="210"/>
    </location>
    <ligand>
        <name>ATP</name>
        <dbReference type="ChEBI" id="CHEBI:30616"/>
    </ligand>
</feature>
<dbReference type="PRINTS" id="PR00401">
    <property type="entry name" value="SH2DOMAIN"/>
</dbReference>
<keyword evidence="2 11" id="KW-0808">Transferase</keyword>
<keyword evidence="6 8" id="KW-0727">SH2 domain</keyword>
<evidence type="ECO:0000256" key="4">
    <source>
        <dbReference type="ARBA" id="ARBA00022777"/>
    </source>
</evidence>
<dbReference type="Proteomes" id="UP001445076">
    <property type="component" value="Unassembled WGS sequence"/>
</dbReference>
<dbReference type="PROSITE" id="PS50002">
    <property type="entry name" value="SH3"/>
    <property type="match status" value="1"/>
</dbReference>
<reference evidence="15 16" key="1">
    <citation type="journal article" date="2024" name="BMC Genomics">
        <title>Genome assembly of redclaw crayfish (Cherax quadricarinatus) provides insights into its immune adaptation and hypoxia tolerance.</title>
        <authorList>
            <person name="Liu Z."/>
            <person name="Zheng J."/>
            <person name="Li H."/>
            <person name="Fang K."/>
            <person name="Wang S."/>
            <person name="He J."/>
            <person name="Zhou D."/>
            <person name="Weng S."/>
            <person name="Chi M."/>
            <person name="Gu Z."/>
            <person name="He J."/>
            <person name="Li F."/>
            <person name="Wang M."/>
        </authorList>
    </citation>
    <scope>NUCLEOTIDE SEQUENCE [LARGE SCALE GENOMIC DNA]</scope>
    <source>
        <strain evidence="15">ZL_2023a</strain>
    </source>
</reference>
<sequence length="243" mass="28267">MVVALHDYQGRTDQDLTFRTHEHLEVLDETSEDWWLARSHLTGLEGYIPSNYVARLQSIDAEPWYFGDIKRGDCERRLLSNLNDHGAFLIRNSESRRNEFSLSVRDGEKVWHYRIRPRDHGGYFIRRRDTFPSLHDLVSFYSADAAGLCTQLIRPCVNTMKPDIGGLSYNTRDAWEIPKEQIEITRRLGSGQFAIVYEGLWNKTVPVAIKTFKQGKMNPQDFLKEAQLLKSLRHPKLLQLYAV</sequence>
<keyword evidence="4 11" id="KW-0418">Kinase</keyword>
<evidence type="ECO:0000256" key="6">
    <source>
        <dbReference type="ARBA" id="ARBA00022999"/>
    </source>
</evidence>
<dbReference type="InterPro" id="IPR000719">
    <property type="entry name" value="Prot_kinase_dom"/>
</dbReference>
<comment type="caution">
    <text evidence="15">The sequence shown here is derived from an EMBL/GenBank/DDBJ whole genome shotgun (WGS) entry which is preliminary data.</text>
</comment>
<dbReference type="EC" id="2.7.10.2" evidence="11"/>
<dbReference type="InterPro" id="IPR036860">
    <property type="entry name" value="SH2_dom_sf"/>
</dbReference>
<dbReference type="PANTHER" id="PTHR24418">
    <property type="entry name" value="TYROSINE-PROTEIN KINASE"/>
    <property type="match status" value="1"/>
</dbReference>
<feature type="domain" description="SH2" evidence="12">
    <location>
        <begin position="64"/>
        <end position="156"/>
    </location>
</feature>
<dbReference type="GO" id="GO:0048468">
    <property type="term" value="P:cell development"/>
    <property type="evidence" value="ECO:0007669"/>
    <property type="project" value="UniProtKB-ARBA"/>
</dbReference>
<evidence type="ECO:0000256" key="10">
    <source>
        <dbReference type="PROSITE-ProRule" id="PRU10141"/>
    </source>
</evidence>
<name>A0AAW0XMH3_CHEQU</name>
<protein>
    <recommendedName>
        <fullName evidence="11">Tyrosine-protein kinase</fullName>
        <ecNumber evidence="11">2.7.10.2</ecNumber>
    </recommendedName>
</protein>
<keyword evidence="5 10" id="KW-0067">ATP-binding</keyword>
<feature type="domain" description="Protein kinase" evidence="14">
    <location>
        <begin position="182"/>
        <end position="243"/>
    </location>
</feature>
<evidence type="ECO:0000256" key="8">
    <source>
        <dbReference type="PROSITE-ProRule" id="PRU00191"/>
    </source>
</evidence>
<evidence type="ECO:0000259" key="12">
    <source>
        <dbReference type="PROSITE" id="PS50001"/>
    </source>
</evidence>
<keyword evidence="16" id="KW-1185">Reference proteome</keyword>
<dbReference type="Gene3D" id="3.30.200.20">
    <property type="entry name" value="Phosphorylase Kinase, domain 1"/>
    <property type="match status" value="1"/>
</dbReference>
<proteinExistence type="inferred from homology"/>
<dbReference type="PRINTS" id="PR00452">
    <property type="entry name" value="SH3DOMAIN"/>
</dbReference>
<dbReference type="Pfam" id="PF00018">
    <property type="entry name" value="SH3_1"/>
    <property type="match status" value="1"/>
</dbReference>
<evidence type="ECO:0000256" key="7">
    <source>
        <dbReference type="ARBA" id="ARBA00023137"/>
    </source>
</evidence>
<comment type="catalytic activity">
    <reaction evidence="11">
        <text>L-tyrosyl-[protein] + ATP = O-phospho-L-tyrosyl-[protein] + ADP + H(+)</text>
        <dbReference type="Rhea" id="RHEA:10596"/>
        <dbReference type="Rhea" id="RHEA-COMP:10136"/>
        <dbReference type="Rhea" id="RHEA-COMP:20101"/>
        <dbReference type="ChEBI" id="CHEBI:15378"/>
        <dbReference type="ChEBI" id="CHEBI:30616"/>
        <dbReference type="ChEBI" id="CHEBI:46858"/>
        <dbReference type="ChEBI" id="CHEBI:61978"/>
        <dbReference type="ChEBI" id="CHEBI:456216"/>
        <dbReference type="EC" id="2.7.10.2"/>
    </reaction>
</comment>